<proteinExistence type="predicted"/>
<keyword evidence="2" id="KW-1133">Transmembrane helix</keyword>
<dbReference type="InterPro" id="IPR000566">
    <property type="entry name" value="Lipocln_cytosolic_FA-bd_dom"/>
</dbReference>
<dbReference type="RefSeq" id="WP_341423782.1">
    <property type="nucleotide sequence ID" value="NZ_JBBUTG010000001.1"/>
</dbReference>
<dbReference type="CDD" id="cd19438">
    <property type="entry name" value="lipocalin_Blc-like"/>
    <property type="match status" value="1"/>
</dbReference>
<keyword evidence="2" id="KW-0472">Membrane</keyword>
<feature type="region of interest" description="Disordered" evidence="1">
    <location>
        <begin position="328"/>
        <end position="349"/>
    </location>
</feature>
<feature type="compositionally biased region" description="Basic and acidic residues" evidence="1">
    <location>
        <begin position="81"/>
        <end position="96"/>
    </location>
</feature>
<dbReference type="InterPro" id="IPR022272">
    <property type="entry name" value="Lipocalin_CS"/>
</dbReference>
<dbReference type="Proteomes" id="UP001371218">
    <property type="component" value="Unassembled WGS sequence"/>
</dbReference>
<dbReference type="InterPro" id="IPR002446">
    <property type="entry name" value="Lipocalin_bac"/>
</dbReference>
<dbReference type="Gene3D" id="2.40.128.20">
    <property type="match status" value="1"/>
</dbReference>
<comment type="caution">
    <text evidence="4">The sequence shown here is derived from an EMBL/GenBank/DDBJ whole genome shotgun (WGS) entry which is preliminary data.</text>
</comment>
<dbReference type="InterPro" id="IPR012674">
    <property type="entry name" value="Calycin"/>
</dbReference>
<evidence type="ECO:0000259" key="3">
    <source>
        <dbReference type="Pfam" id="PF08212"/>
    </source>
</evidence>
<feature type="domain" description="Lipocalin/cytosolic fatty-acid binding" evidence="3">
    <location>
        <begin position="178"/>
        <end position="322"/>
    </location>
</feature>
<dbReference type="Pfam" id="PF08212">
    <property type="entry name" value="Lipocalin_2"/>
    <property type="match status" value="1"/>
</dbReference>
<dbReference type="SUPFAM" id="SSF50814">
    <property type="entry name" value="Lipocalins"/>
    <property type="match status" value="1"/>
</dbReference>
<dbReference type="PANTHER" id="PTHR10612">
    <property type="entry name" value="APOLIPOPROTEIN D"/>
    <property type="match status" value="1"/>
</dbReference>
<dbReference type="PROSITE" id="PS00213">
    <property type="entry name" value="LIPOCALIN"/>
    <property type="match status" value="1"/>
</dbReference>
<name>A0ABU9BKJ3_9BURK</name>
<reference evidence="4 5" key="1">
    <citation type="submission" date="2024-04" db="EMBL/GenBank/DDBJ databases">
        <title>Novel species of the genus Ideonella isolated from streams.</title>
        <authorList>
            <person name="Lu H."/>
        </authorList>
    </citation>
    <scope>NUCLEOTIDE SEQUENCE [LARGE SCALE GENOMIC DNA]</scope>
    <source>
        <strain evidence="4 5">DXS29W</strain>
    </source>
</reference>
<evidence type="ECO:0000313" key="5">
    <source>
        <dbReference type="Proteomes" id="UP001371218"/>
    </source>
</evidence>
<protein>
    <submittedName>
        <fullName evidence="4">Lipocalin family protein</fullName>
    </submittedName>
</protein>
<feature type="transmembrane region" description="Helical" evidence="2">
    <location>
        <begin position="55"/>
        <end position="73"/>
    </location>
</feature>
<accession>A0ABU9BKJ3</accession>
<dbReference type="PRINTS" id="PR01171">
    <property type="entry name" value="BCTLIPOCALIN"/>
</dbReference>
<feature type="region of interest" description="Disordered" evidence="1">
    <location>
        <begin position="81"/>
        <end position="110"/>
    </location>
</feature>
<dbReference type="PANTHER" id="PTHR10612:SF34">
    <property type="entry name" value="APOLIPOPROTEIN D"/>
    <property type="match status" value="1"/>
</dbReference>
<dbReference type="EMBL" id="JBBUTG010000001">
    <property type="protein sequence ID" value="MEK8029445.1"/>
    <property type="molecule type" value="Genomic_DNA"/>
</dbReference>
<organism evidence="4 5">
    <name type="scientific">Ideonella lacteola</name>
    <dbReference type="NCBI Taxonomy" id="2984193"/>
    <lineage>
        <taxon>Bacteria</taxon>
        <taxon>Pseudomonadati</taxon>
        <taxon>Pseudomonadota</taxon>
        <taxon>Betaproteobacteria</taxon>
        <taxon>Burkholderiales</taxon>
        <taxon>Sphaerotilaceae</taxon>
        <taxon>Ideonella</taxon>
    </lineage>
</organism>
<keyword evidence="2" id="KW-0812">Transmembrane</keyword>
<keyword evidence="5" id="KW-1185">Reference proteome</keyword>
<evidence type="ECO:0000313" key="4">
    <source>
        <dbReference type="EMBL" id="MEK8029445.1"/>
    </source>
</evidence>
<sequence>MGQLTPTEDAQDLETRIQRAEMALIAREQRVRARWGALTQRAQRARDPALWVARWGPPVLGGVLAAGAAWWVWRRSGRRARTSDHHAADQADQRERASRHRHDPSSRGGRASRPLGWLEMLAIVWPLLPAAWHRRWGATSTAAMMNLGSVAARHLMQVLDRAREPEGPLPPLHTVAHVDLARYAGTWHEIARLPHDEENLCDGQPEARYALRGDGGVEVVNRCVDAEGREHVVVGEARQVPGGHGARLEVTFAPAWLRWLPWAWVDYCILHLDEGYTVALVGEPRRRQLWILARRPVIEPAVFDQLAAIAEAQGFPVDRLVLSAPPGPDGHAFDDDAPRANAVPDFPPG</sequence>
<evidence type="ECO:0000256" key="2">
    <source>
        <dbReference type="SAM" id="Phobius"/>
    </source>
</evidence>
<gene>
    <name evidence="4" type="ORF">AACH06_01315</name>
</gene>
<dbReference type="InterPro" id="IPR047202">
    <property type="entry name" value="Lipocalin_Blc-like_dom"/>
</dbReference>
<evidence type="ECO:0000256" key="1">
    <source>
        <dbReference type="SAM" id="MobiDB-lite"/>
    </source>
</evidence>